<reference evidence="5 6" key="1">
    <citation type="submission" date="2016-10" db="EMBL/GenBank/DDBJ databases">
        <title>The Draft Genome Sequence of Actinokineospora bangkokensis 44EHWT reveals the biosynthetic pathway of antifungal compounds Thailandins with unusual extender unit butylmalonyl-CoA.</title>
        <authorList>
            <person name="Greule A."/>
            <person name="Intra B."/>
            <person name="Flemming S."/>
            <person name="Rommel M.G."/>
            <person name="Panbangred W."/>
            <person name="Bechthold A."/>
        </authorList>
    </citation>
    <scope>NUCLEOTIDE SEQUENCE [LARGE SCALE GENOMIC DNA]</scope>
    <source>
        <strain evidence="5 6">44EHW</strain>
    </source>
</reference>
<dbReference type="InterPro" id="IPR003399">
    <property type="entry name" value="Mce/MlaD"/>
</dbReference>
<dbReference type="STRING" id="1193682.BJP25_29015"/>
<protein>
    <submittedName>
        <fullName evidence="5">ABC transporter substrate-binding protein</fullName>
    </submittedName>
</protein>
<name>A0A1Q9LF61_9PSEU</name>
<feature type="region of interest" description="Disordered" evidence="1">
    <location>
        <begin position="356"/>
        <end position="422"/>
    </location>
</feature>
<dbReference type="InterPro" id="IPR005693">
    <property type="entry name" value="Mce"/>
</dbReference>
<feature type="domain" description="Mce/MlaD" evidence="3">
    <location>
        <begin position="42"/>
        <end position="119"/>
    </location>
</feature>
<dbReference type="AlphaFoldDB" id="A0A1Q9LF61"/>
<dbReference type="Proteomes" id="UP000186040">
    <property type="component" value="Unassembled WGS sequence"/>
</dbReference>
<dbReference type="Pfam" id="PF02470">
    <property type="entry name" value="MlaD"/>
    <property type="match status" value="1"/>
</dbReference>
<dbReference type="PANTHER" id="PTHR33371">
    <property type="entry name" value="INTERMEMBRANE PHOSPHOLIPID TRANSPORT SYSTEM BINDING PROTEIN MLAD-RELATED"/>
    <property type="match status" value="1"/>
</dbReference>
<feature type="compositionally biased region" description="Low complexity" evidence="1">
    <location>
        <begin position="356"/>
        <end position="399"/>
    </location>
</feature>
<dbReference type="NCBIfam" id="TIGR00996">
    <property type="entry name" value="Mtu_fam_mce"/>
    <property type="match status" value="1"/>
</dbReference>
<dbReference type="RefSeq" id="WP_075977322.1">
    <property type="nucleotide sequence ID" value="NZ_MKQR01000026.1"/>
</dbReference>
<feature type="domain" description="Mammalian cell entry C-terminal" evidence="4">
    <location>
        <begin position="127"/>
        <end position="297"/>
    </location>
</feature>
<evidence type="ECO:0000313" key="5">
    <source>
        <dbReference type="EMBL" id="OLR90654.1"/>
    </source>
</evidence>
<evidence type="ECO:0000259" key="3">
    <source>
        <dbReference type="Pfam" id="PF02470"/>
    </source>
</evidence>
<gene>
    <name evidence="5" type="ORF">BJP25_29015</name>
</gene>
<accession>A0A1Q9LF61</accession>
<dbReference type="PANTHER" id="PTHR33371:SF15">
    <property type="entry name" value="LIPOPROTEIN LPRN"/>
    <property type="match status" value="1"/>
</dbReference>
<organism evidence="5 6">
    <name type="scientific">Actinokineospora bangkokensis</name>
    <dbReference type="NCBI Taxonomy" id="1193682"/>
    <lineage>
        <taxon>Bacteria</taxon>
        <taxon>Bacillati</taxon>
        <taxon>Actinomycetota</taxon>
        <taxon>Actinomycetes</taxon>
        <taxon>Pseudonocardiales</taxon>
        <taxon>Pseudonocardiaceae</taxon>
        <taxon>Actinokineospora</taxon>
    </lineage>
</organism>
<feature type="chain" id="PRO_5039448833" evidence="2">
    <location>
        <begin position="21"/>
        <end position="422"/>
    </location>
</feature>
<keyword evidence="2" id="KW-0732">Signal</keyword>
<sequence length="422" mass="42970">MVRAKTTLAAVLAAAATAVSGCGFTGIYDLPLPGGADLGPSPVKVKADFRDVLDLVPQSAVKVNEVSVGRVDSIDLAPDGWTAEVTMLVRADVRLPANAFANVRQSSLLGEKYIELSPPPRGAQAEGELADGALIPLARTNRNTEVEEVLGALSLLLNGGGVEQLQSITQELNKATEGRETDVRALLENVDAMVTTLDAGKDDITRALDGVNRLSMTLNAQKEQLAGAIDNLGPGLRVLTEQRTQLVTMLQSLQSLSGVAIDTVNKSQADLVADLKALTPTLQKLGEAGNNLPKSLELLLTFPFTDSALAGVKGDYFNLYADIDLDLGNIVANLGRSRQNPLAGLIPGLEGITGGTTAPTAGGTAAPTTAGTGAAPTGGTAAPPATTAPGLLPGATTSTGQGGGQRSGGLPSLFDVLTGGGA</sequence>
<dbReference type="EMBL" id="MKQR01000026">
    <property type="protein sequence ID" value="OLR90654.1"/>
    <property type="molecule type" value="Genomic_DNA"/>
</dbReference>
<dbReference type="Pfam" id="PF11887">
    <property type="entry name" value="Mce4_CUP1"/>
    <property type="match status" value="1"/>
</dbReference>
<dbReference type="GO" id="GO:0005576">
    <property type="term" value="C:extracellular region"/>
    <property type="evidence" value="ECO:0007669"/>
    <property type="project" value="TreeGrafter"/>
</dbReference>
<dbReference type="InterPro" id="IPR024516">
    <property type="entry name" value="Mce_C"/>
</dbReference>
<dbReference type="InterPro" id="IPR052336">
    <property type="entry name" value="MlaD_Phospholipid_Transporter"/>
</dbReference>
<evidence type="ECO:0000259" key="4">
    <source>
        <dbReference type="Pfam" id="PF11887"/>
    </source>
</evidence>
<proteinExistence type="predicted"/>
<dbReference type="PROSITE" id="PS51257">
    <property type="entry name" value="PROKAR_LIPOPROTEIN"/>
    <property type="match status" value="1"/>
</dbReference>
<evidence type="ECO:0000313" key="6">
    <source>
        <dbReference type="Proteomes" id="UP000186040"/>
    </source>
</evidence>
<keyword evidence="6" id="KW-1185">Reference proteome</keyword>
<comment type="caution">
    <text evidence="5">The sequence shown here is derived from an EMBL/GenBank/DDBJ whole genome shotgun (WGS) entry which is preliminary data.</text>
</comment>
<feature type="signal peptide" evidence="2">
    <location>
        <begin position="1"/>
        <end position="20"/>
    </location>
</feature>
<evidence type="ECO:0000256" key="2">
    <source>
        <dbReference type="SAM" id="SignalP"/>
    </source>
</evidence>
<evidence type="ECO:0000256" key="1">
    <source>
        <dbReference type="SAM" id="MobiDB-lite"/>
    </source>
</evidence>